<sequence length="93" mass="10524">MQAQPQDDQDAILRRQWIPYLRANLRQGVETSLFGYGMVVVLASLVTVLAAKTQPPDAAMATCLRSVLHDRMRPAARLCWEVLVYMTAVYIFL</sequence>
<dbReference type="GeneID" id="41965109"/>
<name>A0A6P8AZX6_PYRGI</name>
<proteinExistence type="predicted"/>
<evidence type="ECO:0000313" key="3">
    <source>
        <dbReference type="RefSeq" id="XP_030980359.1"/>
    </source>
</evidence>
<organism evidence="2 3">
    <name type="scientific">Pyricularia grisea</name>
    <name type="common">Crabgrass-specific blast fungus</name>
    <name type="synonym">Magnaporthe grisea</name>
    <dbReference type="NCBI Taxonomy" id="148305"/>
    <lineage>
        <taxon>Eukaryota</taxon>
        <taxon>Fungi</taxon>
        <taxon>Dikarya</taxon>
        <taxon>Ascomycota</taxon>
        <taxon>Pezizomycotina</taxon>
        <taxon>Sordariomycetes</taxon>
        <taxon>Sordariomycetidae</taxon>
        <taxon>Magnaporthales</taxon>
        <taxon>Pyriculariaceae</taxon>
        <taxon>Pyricularia</taxon>
    </lineage>
</organism>
<protein>
    <submittedName>
        <fullName evidence="3">Uncharacterized protein</fullName>
    </submittedName>
</protein>
<keyword evidence="1" id="KW-0812">Transmembrane</keyword>
<dbReference type="KEGG" id="pgri:PgNI_10227"/>
<keyword evidence="1" id="KW-1133">Transmembrane helix</keyword>
<evidence type="ECO:0000256" key="1">
    <source>
        <dbReference type="SAM" id="Phobius"/>
    </source>
</evidence>
<dbReference type="RefSeq" id="XP_030980359.1">
    <property type="nucleotide sequence ID" value="XM_031130201.1"/>
</dbReference>
<reference evidence="2 3" key="1">
    <citation type="journal article" date="2019" name="Mol. Biol. Evol.">
        <title>Blast fungal genomes show frequent chromosomal changes, gene gains and losses, and effector gene turnover.</title>
        <authorList>
            <person name="Gomez Luciano L.B."/>
            <person name="Jason Tsai I."/>
            <person name="Chuma I."/>
            <person name="Tosa Y."/>
            <person name="Chen Y.H."/>
            <person name="Li J.Y."/>
            <person name="Li M.Y."/>
            <person name="Jade Lu M.Y."/>
            <person name="Nakayashiki H."/>
            <person name="Li W.H."/>
        </authorList>
    </citation>
    <scope>NUCLEOTIDE SEQUENCE [LARGE SCALE GENOMIC DNA]</scope>
    <source>
        <strain evidence="2 3">NI907</strain>
    </source>
</reference>
<reference evidence="3" key="3">
    <citation type="submission" date="2025-08" db="UniProtKB">
        <authorList>
            <consortium name="RefSeq"/>
        </authorList>
    </citation>
    <scope>IDENTIFICATION</scope>
    <source>
        <strain evidence="3">NI907</strain>
    </source>
</reference>
<reference evidence="3" key="2">
    <citation type="submission" date="2019-10" db="EMBL/GenBank/DDBJ databases">
        <authorList>
            <consortium name="NCBI Genome Project"/>
        </authorList>
    </citation>
    <scope>NUCLEOTIDE SEQUENCE</scope>
    <source>
        <strain evidence="3">NI907</strain>
    </source>
</reference>
<keyword evidence="1" id="KW-0472">Membrane</keyword>
<keyword evidence="2" id="KW-1185">Reference proteome</keyword>
<feature type="transmembrane region" description="Helical" evidence="1">
    <location>
        <begin position="33"/>
        <end position="51"/>
    </location>
</feature>
<dbReference type="AlphaFoldDB" id="A0A6P8AZX6"/>
<evidence type="ECO:0000313" key="2">
    <source>
        <dbReference type="Proteomes" id="UP000515153"/>
    </source>
</evidence>
<accession>A0A6P8AZX6</accession>
<gene>
    <name evidence="3" type="ORF">PgNI_10227</name>
</gene>
<dbReference type="Proteomes" id="UP000515153">
    <property type="component" value="Chromosome VII"/>
</dbReference>